<sequence length="481" mass="50936">MRRKLNSVITRSRTVWPFPLRPLACATLLASGCALHEPPASRDVATPSAYQSAAAAPASLQTAPIDRAWWRAFGSQSLDQVVALAEKDSFDVAAAYARVRQAQAFSRIAGAPLLPALDGNGSASRQGRMGGNADVPGTTLALGLSATYELDFWGANRAARDSALAQLRASTFDRDTVRLTVTAGAANLWLALAAARERASIALQQRDIAAEVLRLVRSQARAGQASALDLAQQEGLYDAQLRNVAARTQDVTDNENALAVLSGHHLGDVPLNTPMLDSLIAPAAVAFLPRDLLARRPDIARAEALLAASDADVIEARARMLPSVSLSGGVGLSGRRLNAVLDNPVYSVAAALSAPIFHAGALAGARDLRIAQREAALVDYRKTIVAAFGDVEASLNAIDGITRQQDAQQRELTQARTAFSLAQSRYRAGADTMLTLLDAQRTLFATLDLQVLLRLARLQASVALYKAVGGGWRTPESATDP</sequence>
<dbReference type="PROSITE" id="PS51257">
    <property type="entry name" value="PROKAR_LIPOPROTEIN"/>
    <property type="match status" value="1"/>
</dbReference>
<evidence type="ECO:0000313" key="3">
    <source>
        <dbReference type="EMBL" id="VVE23174.1"/>
    </source>
</evidence>
<organism evidence="3 4">
    <name type="scientific">Pandoraea horticolens</name>
    <dbReference type="NCBI Taxonomy" id="2508298"/>
    <lineage>
        <taxon>Bacteria</taxon>
        <taxon>Pseudomonadati</taxon>
        <taxon>Pseudomonadota</taxon>
        <taxon>Betaproteobacteria</taxon>
        <taxon>Burkholderiales</taxon>
        <taxon>Burkholderiaceae</taxon>
        <taxon>Pandoraea</taxon>
    </lineage>
</organism>
<name>A0A5E4WHU9_9BURK</name>
<dbReference type="Gene3D" id="2.20.200.10">
    <property type="entry name" value="Outer membrane efflux proteins (OEP)"/>
    <property type="match status" value="1"/>
</dbReference>
<dbReference type="Proteomes" id="UP000343317">
    <property type="component" value="Unassembled WGS sequence"/>
</dbReference>
<dbReference type="PANTHER" id="PTHR30203:SF33">
    <property type="entry name" value="BLR4455 PROTEIN"/>
    <property type="match status" value="1"/>
</dbReference>
<dbReference type="SUPFAM" id="SSF56954">
    <property type="entry name" value="Outer membrane efflux proteins (OEP)"/>
    <property type="match status" value="1"/>
</dbReference>
<comment type="subcellular location">
    <subcellularLocation>
        <location evidence="2">Cell membrane</location>
        <topology evidence="2">Lipid-anchor</topology>
    </subcellularLocation>
</comment>
<keyword evidence="2" id="KW-0564">Palmitate</keyword>
<keyword evidence="2" id="KW-0472">Membrane</keyword>
<proteinExistence type="inferred from homology"/>
<dbReference type="NCBIfam" id="TIGR01845">
    <property type="entry name" value="outer_NodT"/>
    <property type="match status" value="1"/>
</dbReference>
<dbReference type="EMBL" id="CABPSM010000009">
    <property type="protein sequence ID" value="VVE23174.1"/>
    <property type="molecule type" value="Genomic_DNA"/>
</dbReference>
<dbReference type="InterPro" id="IPR003423">
    <property type="entry name" value="OMP_efflux"/>
</dbReference>
<keyword evidence="2" id="KW-0812">Transmembrane</keyword>
<comment type="similarity">
    <text evidence="1 2">Belongs to the outer membrane factor (OMF) (TC 1.B.17) family.</text>
</comment>
<dbReference type="Gene3D" id="1.20.1600.10">
    <property type="entry name" value="Outer membrane efflux proteins (OEP)"/>
    <property type="match status" value="1"/>
</dbReference>
<accession>A0A5E4WHU9</accession>
<keyword evidence="2" id="KW-0449">Lipoprotein</keyword>
<evidence type="ECO:0000256" key="2">
    <source>
        <dbReference type="RuleBase" id="RU362097"/>
    </source>
</evidence>
<dbReference type="GO" id="GO:0005886">
    <property type="term" value="C:plasma membrane"/>
    <property type="evidence" value="ECO:0007669"/>
    <property type="project" value="UniProtKB-SubCell"/>
</dbReference>
<protein>
    <submittedName>
        <fullName evidence="3">Multidrug/solvent efflux pump outer membrane protein MepC</fullName>
    </submittedName>
</protein>
<keyword evidence="2" id="KW-1134">Transmembrane beta strand</keyword>
<reference evidence="3 4" key="1">
    <citation type="submission" date="2019-08" db="EMBL/GenBank/DDBJ databases">
        <authorList>
            <person name="Peeters C."/>
        </authorList>
    </citation>
    <scope>NUCLEOTIDE SEQUENCE [LARGE SCALE GENOMIC DNA]</scope>
    <source>
        <strain evidence="3 4">LMG 31112</strain>
    </source>
</reference>
<keyword evidence="4" id="KW-1185">Reference proteome</keyword>
<evidence type="ECO:0000256" key="1">
    <source>
        <dbReference type="ARBA" id="ARBA00007613"/>
    </source>
</evidence>
<dbReference type="GO" id="GO:0015562">
    <property type="term" value="F:efflux transmembrane transporter activity"/>
    <property type="evidence" value="ECO:0007669"/>
    <property type="project" value="InterPro"/>
</dbReference>
<dbReference type="PANTHER" id="PTHR30203">
    <property type="entry name" value="OUTER MEMBRANE CATION EFFLUX PROTEIN"/>
    <property type="match status" value="1"/>
</dbReference>
<dbReference type="InterPro" id="IPR010131">
    <property type="entry name" value="MdtP/NodT-like"/>
</dbReference>
<evidence type="ECO:0000313" key="4">
    <source>
        <dbReference type="Proteomes" id="UP000343317"/>
    </source>
</evidence>
<dbReference type="AlphaFoldDB" id="A0A5E4WHU9"/>
<dbReference type="Pfam" id="PF02321">
    <property type="entry name" value="OEP"/>
    <property type="match status" value="2"/>
</dbReference>
<gene>
    <name evidence="3" type="primary">mepC_1</name>
    <name evidence="3" type="ORF">PHO31112_03240</name>
</gene>